<organism evidence="1">
    <name type="scientific">Operophtera brumata cypovirus 18</name>
    <dbReference type="NCBI Taxonomy" id="352244"/>
    <lineage>
        <taxon>Viruses</taxon>
        <taxon>Riboviria</taxon>
        <taxon>Orthornavirae</taxon>
        <taxon>Duplornaviricota</taxon>
        <taxon>Resentoviricetes</taxon>
        <taxon>Reovirales</taxon>
        <taxon>Spinareoviridae</taxon>
        <taxon>Cypovirus</taxon>
    </lineage>
</organism>
<reference evidence="1" key="1">
    <citation type="journal article" date="2007" name="Virus Genes">
        <title>Characterisation and partial sequence analysis of two novel cypoviruses isolated from the winter moth Operophtera brumata (Lepidoptera: Geometridae).</title>
        <authorList>
            <person name="Graham R.I."/>
            <person name="Rao S."/>
            <person name="Sait S.M."/>
            <person name="Mertens P.P."/>
            <person name="Hails R.S."/>
            <person name="Possee R.D."/>
        </authorList>
    </citation>
    <scope>NUCLEOTIDE SEQUENCE</scope>
</reference>
<protein>
    <submittedName>
        <fullName evidence="1">Uncharacterized protein</fullName>
    </submittedName>
</protein>
<name>Q30C71_9REOV</name>
<accession>Q30C71</accession>
<dbReference type="EMBL" id="DQ192249">
    <property type="protein sequence ID" value="ABB17219.1"/>
    <property type="molecule type" value="Genomic_RNA"/>
</dbReference>
<sequence>MEAYIRENRKPKTTNTAPARTFKQATHRLVLPAYDALVESLRNRTNAHIKLELPATEQIHMVWVRAGLLFFIPTSTHPAYINFSSRDPSTNVPALTKQTFPTSDSSLVERTPLPSGTDSQVASYKLFTWKEGASKVLDEMNRDATNFLNVIQQTFKSGDRRLTKERYYQAINAESRDFCNHMKFVLLGRLCFSHVGNPPPVEMYQFGIVPFIAADIICEGAAYRPIDFENYKTNGPNMIQFAPFFLPSGDASSKVRDDLCAVYHLKKFNLLFDSWHKTGGSALVSSRPQTERIVSGSTLIPTSLTPLAVKELTFDDADIDSDSDGPDTA</sequence>
<proteinExistence type="predicted"/>
<evidence type="ECO:0000313" key="1">
    <source>
        <dbReference type="EMBL" id="ABB17219.1"/>
    </source>
</evidence>